<dbReference type="STRING" id="83767.SAMN05660652_03082"/>
<evidence type="ECO:0000313" key="2">
    <source>
        <dbReference type="EMBL" id="SDI23767.1"/>
    </source>
</evidence>
<evidence type="ECO:0000313" key="3">
    <source>
        <dbReference type="Proteomes" id="UP000198607"/>
    </source>
</evidence>
<evidence type="ECO:0000259" key="1">
    <source>
        <dbReference type="Pfam" id="PF01575"/>
    </source>
</evidence>
<organism evidence="2 3">
    <name type="scientific">Propionivibrio dicarboxylicus</name>
    <dbReference type="NCBI Taxonomy" id="83767"/>
    <lineage>
        <taxon>Bacteria</taxon>
        <taxon>Pseudomonadati</taxon>
        <taxon>Pseudomonadota</taxon>
        <taxon>Betaproteobacteria</taxon>
        <taxon>Rhodocyclales</taxon>
        <taxon>Rhodocyclaceae</taxon>
        <taxon>Propionivibrio</taxon>
    </lineage>
</organism>
<sequence length="155" mass="16383">MFDPATHCGEVQLGLTINQIKVGDTASFGKTLTEADAYQFSGIIGNFNPIHVNKEFCASIGLGKRVVPSMLVASMVSKILGTQLPGNGTVHVAQEMEFLQPVFIGDTVTCHVEVSGVDGKAQRVRLDIACTNQQGEVVARGESEAIPPACAKGRP</sequence>
<dbReference type="EMBL" id="FNCY01000015">
    <property type="protein sequence ID" value="SDI23767.1"/>
    <property type="molecule type" value="Genomic_DNA"/>
</dbReference>
<dbReference type="Proteomes" id="UP000198607">
    <property type="component" value="Unassembled WGS sequence"/>
</dbReference>
<dbReference type="PANTHER" id="PTHR43437:SF3">
    <property type="entry name" value="HYDROXYACYL-THIOESTER DEHYDRATASE TYPE 2, MITOCHONDRIAL"/>
    <property type="match status" value="1"/>
</dbReference>
<dbReference type="AlphaFoldDB" id="A0A1G8IYG4"/>
<proteinExistence type="predicted"/>
<name>A0A1G8IYG4_9RHOO</name>
<accession>A0A1G8IYG4</accession>
<dbReference type="PANTHER" id="PTHR43437">
    <property type="entry name" value="HYDROXYACYL-THIOESTER DEHYDRATASE TYPE 2, MITOCHONDRIAL-RELATED"/>
    <property type="match status" value="1"/>
</dbReference>
<dbReference type="GO" id="GO:0019171">
    <property type="term" value="F:(3R)-hydroxyacyl-[acyl-carrier-protein] dehydratase activity"/>
    <property type="evidence" value="ECO:0007669"/>
    <property type="project" value="TreeGrafter"/>
</dbReference>
<protein>
    <submittedName>
        <fullName evidence="2">3-hydroxybutyryl-CoA dehydratase</fullName>
    </submittedName>
</protein>
<dbReference type="SUPFAM" id="SSF54637">
    <property type="entry name" value="Thioesterase/thiol ester dehydrase-isomerase"/>
    <property type="match status" value="1"/>
</dbReference>
<keyword evidence="3" id="KW-1185">Reference proteome</keyword>
<dbReference type="GO" id="GO:0006633">
    <property type="term" value="P:fatty acid biosynthetic process"/>
    <property type="evidence" value="ECO:0007669"/>
    <property type="project" value="TreeGrafter"/>
</dbReference>
<dbReference type="OrthoDB" id="9800237at2"/>
<dbReference type="InterPro" id="IPR029069">
    <property type="entry name" value="HotDog_dom_sf"/>
</dbReference>
<reference evidence="2 3" key="1">
    <citation type="submission" date="2016-10" db="EMBL/GenBank/DDBJ databases">
        <authorList>
            <person name="de Groot N.N."/>
        </authorList>
    </citation>
    <scope>NUCLEOTIDE SEQUENCE [LARGE SCALE GENOMIC DNA]</scope>
    <source>
        <strain evidence="2 3">DSM 5885</strain>
    </source>
</reference>
<feature type="domain" description="MaoC-like" evidence="1">
    <location>
        <begin position="29"/>
        <end position="123"/>
    </location>
</feature>
<dbReference type="CDD" id="cd03449">
    <property type="entry name" value="R_hydratase"/>
    <property type="match status" value="1"/>
</dbReference>
<dbReference type="InterPro" id="IPR050965">
    <property type="entry name" value="UPF0336/Enoyl-CoA_hydratase"/>
</dbReference>
<dbReference type="Pfam" id="PF01575">
    <property type="entry name" value="MaoC_dehydratas"/>
    <property type="match status" value="1"/>
</dbReference>
<dbReference type="RefSeq" id="WP_091938812.1">
    <property type="nucleotide sequence ID" value="NZ_FNCY01000015.1"/>
</dbReference>
<dbReference type="InterPro" id="IPR002539">
    <property type="entry name" value="MaoC-like_dom"/>
</dbReference>
<gene>
    <name evidence="2" type="ORF">SAMN05660652_03082</name>
</gene>
<dbReference type="Gene3D" id="3.10.129.10">
    <property type="entry name" value="Hotdog Thioesterase"/>
    <property type="match status" value="1"/>
</dbReference>